<sequence>MPAPVPLPLLFLDVDGPLIPFGPPPPGGHPTYAPDPDPSGHPLLARVNPALGAALAALPCELVWATTWMDDANALVAPRLGLPALPVLDRQEEDAATREHEALHWKTRALVAQAAGRPFVWIDDEIGRADRDWVAAHHPGRALLRRTDPWRGIAAGDLDVVGEWLRGLRRVGEGL</sequence>
<name>A0ACD5APQ8_9ACTN</name>
<gene>
    <name evidence="1" type="ORF">V2W30_18415</name>
</gene>
<dbReference type="Proteomes" id="UP001432251">
    <property type="component" value="Chromosome"/>
</dbReference>
<evidence type="ECO:0000313" key="1">
    <source>
        <dbReference type="EMBL" id="WWQ69045.1"/>
    </source>
</evidence>
<evidence type="ECO:0000313" key="2">
    <source>
        <dbReference type="Proteomes" id="UP001432251"/>
    </source>
</evidence>
<protein>
    <submittedName>
        <fullName evidence="1">HAD domain-containing protein</fullName>
    </submittedName>
</protein>
<proteinExistence type="predicted"/>
<dbReference type="EMBL" id="CP146022">
    <property type="protein sequence ID" value="WWQ69045.1"/>
    <property type="molecule type" value="Genomic_DNA"/>
</dbReference>
<accession>A0ACD5APQ8</accession>
<reference evidence="1" key="1">
    <citation type="journal article" date="2025" name="Int. J. Syst. Evol. Microbiol.">
        <title>Streptomyces citrinus sp. nov., with yellow diffusible pigment.</title>
        <authorList>
            <person name="He Y."/>
            <person name="Yang E."/>
            <person name="Xu J."/>
            <person name="Sun Y."/>
            <person name="Sun L."/>
        </authorList>
    </citation>
    <scope>NUCLEOTIDE SEQUENCE</scope>
    <source>
        <strain evidence="1">Q6</strain>
    </source>
</reference>
<organism evidence="1 2">
    <name type="scientific">Streptomyces citrinus</name>
    <dbReference type="NCBI Taxonomy" id="3118173"/>
    <lineage>
        <taxon>Bacteria</taxon>
        <taxon>Bacillati</taxon>
        <taxon>Actinomycetota</taxon>
        <taxon>Actinomycetes</taxon>
        <taxon>Kitasatosporales</taxon>
        <taxon>Streptomycetaceae</taxon>
        <taxon>Streptomyces</taxon>
    </lineage>
</organism>
<keyword evidence="2" id="KW-1185">Reference proteome</keyword>